<proteinExistence type="inferred from homology"/>
<dbReference type="Pfam" id="PF10309">
    <property type="entry name" value="NCBP3"/>
    <property type="match status" value="1"/>
</dbReference>
<evidence type="ECO:0000256" key="3">
    <source>
        <dbReference type="SAM" id="MobiDB-lite"/>
    </source>
</evidence>
<organism evidence="4 5">
    <name type="scientific">Porites lobata</name>
    <dbReference type="NCBI Taxonomy" id="104759"/>
    <lineage>
        <taxon>Eukaryota</taxon>
        <taxon>Metazoa</taxon>
        <taxon>Cnidaria</taxon>
        <taxon>Anthozoa</taxon>
        <taxon>Hexacorallia</taxon>
        <taxon>Scleractinia</taxon>
        <taxon>Fungiina</taxon>
        <taxon>Poritidae</taxon>
        <taxon>Porites</taxon>
    </lineage>
</organism>
<feature type="region of interest" description="Disordered" evidence="3">
    <location>
        <begin position="263"/>
        <end position="376"/>
    </location>
</feature>
<dbReference type="InterPro" id="IPR019416">
    <property type="entry name" value="NCBP3"/>
</dbReference>
<feature type="compositionally biased region" description="Acidic residues" evidence="3">
    <location>
        <begin position="304"/>
        <end position="314"/>
    </location>
</feature>
<feature type="compositionally biased region" description="Basic and acidic residues" evidence="3">
    <location>
        <begin position="64"/>
        <end position="73"/>
    </location>
</feature>
<feature type="region of interest" description="Disordered" evidence="3">
    <location>
        <begin position="1"/>
        <end position="24"/>
    </location>
</feature>
<dbReference type="Proteomes" id="UP001159405">
    <property type="component" value="Unassembled WGS sequence"/>
</dbReference>
<sequence length="376" mass="43364">MEFEELKVEIPVDDGEKDEKDFPFNMERRYENKSGGFVTGFDVTSKEARERKARRAKRFGLQQKNKDVKKTEESSDQETNTELPSIDVKDLPAIPEGEARLDAILIHGVDEMSTKDIFAYFNDFAPGSVEWIDDSSCNVVWDDDFTASRVLMATGKELEGKNDTSDDISDAAEIRWKLGPTHPKAKCLLMRLATKKDKKKPGAAQRSLYYLIHGNPNSKSNTGFKKGLVSSSRKRKIQKERERAKHMFDSGPEVQFLEKIEQEQEEKMEIDEPPLKIVVTNDGPTEAPERSDSPNLRMRMYADTVEEDDSESDDDDRRERRDKWKGRIERKEEKKEEIKPQPTLDLRSKLLSRERHGFNFKNRPSLSIEIKEEPTS</sequence>
<feature type="compositionally biased region" description="Basic and acidic residues" evidence="3">
    <location>
        <begin position="1"/>
        <end position="10"/>
    </location>
</feature>
<protein>
    <recommendedName>
        <fullName evidence="2">Nuclear cap-binding protein subunit 3</fullName>
    </recommendedName>
</protein>
<accession>A0ABN8NID2</accession>
<name>A0ABN8NID2_9CNID</name>
<comment type="caution">
    <text evidence="4">The sequence shown here is derived from an EMBL/GenBank/DDBJ whole genome shotgun (WGS) entry which is preliminary data.</text>
</comment>
<evidence type="ECO:0000256" key="2">
    <source>
        <dbReference type="ARBA" id="ARBA00019876"/>
    </source>
</evidence>
<gene>
    <name evidence="4" type="ORF">PLOB_00019661</name>
</gene>
<dbReference type="PANTHER" id="PTHR16291">
    <property type="entry name" value="NUCLEAR CAP-BINDING PROTEIN SUBUNIT 3"/>
    <property type="match status" value="1"/>
</dbReference>
<evidence type="ECO:0000256" key="1">
    <source>
        <dbReference type="ARBA" id="ARBA00006069"/>
    </source>
</evidence>
<dbReference type="EMBL" id="CALNXK010000023">
    <property type="protein sequence ID" value="CAH3110704.1"/>
    <property type="molecule type" value="Genomic_DNA"/>
</dbReference>
<feature type="compositionally biased region" description="Basic and acidic residues" evidence="3">
    <location>
        <begin position="346"/>
        <end position="357"/>
    </location>
</feature>
<keyword evidence="5" id="KW-1185">Reference proteome</keyword>
<evidence type="ECO:0000313" key="5">
    <source>
        <dbReference type="Proteomes" id="UP001159405"/>
    </source>
</evidence>
<feature type="compositionally biased region" description="Basic and acidic residues" evidence="3">
    <location>
        <begin position="315"/>
        <end position="339"/>
    </location>
</feature>
<feature type="region of interest" description="Disordered" evidence="3">
    <location>
        <begin position="52"/>
        <end position="89"/>
    </location>
</feature>
<reference evidence="4 5" key="1">
    <citation type="submission" date="2022-05" db="EMBL/GenBank/DDBJ databases">
        <authorList>
            <consortium name="Genoscope - CEA"/>
            <person name="William W."/>
        </authorList>
    </citation>
    <scope>NUCLEOTIDE SEQUENCE [LARGE SCALE GENOMIC DNA]</scope>
</reference>
<comment type="similarity">
    <text evidence="1">Belongs to the NCBP3 family.</text>
</comment>
<evidence type="ECO:0000313" key="4">
    <source>
        <dbReference type="EMBL" id="CAH3110704.1"/>
    </source>
</evidence>
<dbReference type="PANTHER" id="PTHR16291:SF0">
    <property type="entry name" value="NUCLEAR CAP-BINDING PROTEIN SUBUNIT 3"/>
    <property type="match status" value="1"/>
</dbReference>